<dbReference type="RefSeq" id="WP_150444382.1">
    <property type="nucleotide sequence ID" value="NZ_VYQE01000002.1"/>
</dbReference>
<keyword evidence="4" id="KW-1185">Reference proteome</keyword>
<name>A0A5J5GKN4_9RHOB</name>
<evidence type="ECO:0000313" key="3">
    <source>
        <dbReference type="EMBL" id="KAA9008849.1"/>
    </source>
</evidence>
<dbReference type="EMBL" id="VYQE01000002">
    <property type="protein sequence ID" value="KAA9008849.1"/>
    <property type="molecule type" value="Genomic_DNA"/>
</dbReference>
<proteinExistence type="predicted"/>
<dbReference type="AlphaFoldDB" id="A0A5J5GKN4"/>
<evidence type="ECO:0000256" key="1">
    <source>
        <dbReference type="SAM" id="MobiDB-lite"/>
    </source>
</evidence>
<feature type="region of interest" description="Disordered" evidence="1">
    <location>
        <begin position="41"/>
        <end position="65"/>
    </location>
</feature>
<dbReference type="Proteomes" id="UP000326554">
    <property type="component" value="Unassembled WGS sequence"/>
</dbReference>
<protein>
    <recommendedName>
        <fullName evidence="5">DUF2946 domain-containing protein</fullName>
    </recommendedName>
</protein>
<comment type="caution">
    <text evidence="3">The sequence shown here is derived from an EMBL/GenBank/DDBJ whole genome shotgun (WGS) entry which is preliminary data.</text>
</comment>
<evidence type="ECO:0000256" key="2">
    <source>
        <dbReference type="SAM" id="SignalP"/>
    </source>
</evidence>
<evidence type="ECO:0008006" key="5">
    <source>
        <dbReference type="Google" id="ProtNLM"/>
    </source>
</evidence>
<feature type="signal peptide" evidence="2">
    <location>
        <begin position="1"/>
        <end position="24"/>
    </location>
</feature>
<evidence type="ECO:0000313" key="4">
    <source>
        <dbReference type="Proteomes" id="UP000326554"/>
    </source>
</evidence>
<reference evidence="3 4" key="1">
    <citation type="submission" date="2019-09" db="EMBL/GenBank/DDBJ databases">
        <authorList>
            <person name="Park J.-S."/>
            <person name="Choi H.-J."/>
        </authorList>
    </citation>
    <scope>NUCLEOTIDE SEQUENCE [LARGE SCALE GENOMIC DNA]</scope>
    <source>
        <strain evidence="3 4">176SS1-4</strain>
    </source>
</reference>
<feature type="chain" id="PRO_5023888037" description="DUF2946 domain-containing protein" evidence="2">
    <location>
        <begin position="25"/>
        <end position="123"/>
    </location>
</feature>
<keyword evidence="2" id="KW-0732">Signal</keyword>
<accession>A0A5J5GKN4</accession>
<gene>
    <name evidence="3" type="ORF">F3S47_06180</name>
</gene>
<sequence>MRSLVHLFRVLCIALLLPATMVAAAQTDHVPAKPDCCGNITPEAHHADASPQTAQPAGNGHGGPSHETLHLACGIHACNWLEASVPVAARPNDLVSAVLAPSVPPSPLAARAEPFHRPPAALH</sequence>
<organism evidence="3 4">
    <name type="scientific">Histidinibacterium aquaticum</name>
    <dbReference type="NCBI Taxonomy" id="2613962"/>
    <lineage>
        <taxon>Bacteria</taxon>
        <taxon>Pseudomonadati</taxon>
        <taxon>Pseudomonadota</taxon>
        <taxon>Alphaproteobacteria</taxon>
        <taxon>Rhodobacterales</taxon>
        <taxon>Paracoccaceae</taxon>
        <taxon>Histidinibacterium</taxon>
    </lineage>
</organism>